<dbReference type="EMBL" id="JBHSWW010000072">
    <property type="protein sequence ID" value="MFC6753206.1"/>
    <property type="molecule type" value="Genomic_DNA"/>
</dbReference>
<proteinExistence type="predicted"/>
<dbReference type="InterPro" id="IPR054162">
    <property type="entry name" value="DUF6293_C"/>
</dbReference>
<dbReference type="Proteomes" id="UP001596442">
    <property type="component" value="Unassembled WGS sequence"/>
</dbReference>
<dbReference type="AlphaFoldDB" id="A0ABD5SAN3"/>
<feature type="compositionally biased region" description="Basic and acidic residues" evidence="1">
    <location>
        <begin position="128"/>
        <end position="145"/>
    </location>
</feature>
<evidence type="ECO:0000313" key="4">
    <source>
        <dbReference type="EMBL" id="MFC6753206.1"/>
    </source>
</evidence>
<keyword evidence="5" id="KW-1185">Reference proteome</keyword>
<sequence length="304" mass="33810">MDVTAPRVSERRVHIVPLGHERDRIVEPLRRHRADVVYLLADAPDRPGERGAVDFDVDFDDPGATRVDPNALTDYQRDAWETLDEFAEVRALPVELADVYDVLGVTTTVAARHGAGDGSGSGRGGHTTVHDSDRNGHGGNRTGRDRLFANVSTGPRVAAVGVAMACMIVGARPYSVEPETHHHDVREEPLTAGVERTVDLPLYPMDAPTHDQVAVLGRLYERSNEDRTTDKWNLIEWARGRELAFLKEAGESRTAKYRALETRVLDPLRDRGYVELEPVGRSDTVHLTGIGRRVFFAFQHKLDE</sequence>
<dbReference type="RefSeq" id="WP_379780620.1">
    <property type="nucleotide sequence ID" value="NZ_JBHSWW010000072.1"/>
</dbReference>
<feature type="domain" description="HFX-2341-like N-terminal" evidence="2">
    <location>
        <begin position="12"/>
        <end position="116"/>
    </location>
</feature>
<feature type="compositionally biased region" description="Gly residues" evidence="1">
    <location>
        <begin position="116"/>
        <end position="125"/>
    </location>
</feature>
<feature type="domain" description="DUF6293" evidence="3">
    <location>
        <begin position="200"/>
        <end position="298"/>
    </location>
</feature>
<dbReference type="Pfam" id="PF19810">
    <property type="entry name" value="HFX_2341_N"/>
    <property type="match status" value="2"/>
</dbReference>
<reference evidence="4 5" key="1">
    <citation type="journal article" date="2019" name="Int. J. Syst. Evol. Microbiol.">
        <title>The Global Catalogue of Microorganisms (GCM) 10K type strain sequencing project: providing services to taxonomists for standard genome sequencing and annotation.</title>
        <authorList>
            <consortium name="The Broad Institute Genomics Platform"/>
            <consortium name="The Broad Institute Genome Sequencing Center for Infectious Disease"/>
            <person name="Wu L."/>
            <person name="Ma J."/>
        </authorList>
    </citation>
    <scope>NUCLEOTIDE SEQUENCE [LARGE SCALE GENOMIC DNA]</scope>
    <source>
        <strain evidence="4 5">CGMCC 1.3239</strain>
    </source>
</reference>
<feature type="domain" description="HFX-2341-like N-terminal" evidence="2">
    <location>
        <begin position="144"/>
        <end position="180"/>
    </location>
</feature>
<gene>
    <name evidence="4" type="ORF">ACFQEU_06955</name>
</gene>
<name>A0ABD5SAN3_9EURY</name>
<evidence type="ECO:0000313" key="5">
    <source>
        <dbReference type="Proteomes" id="UP001596442"/>
    </source>
</evidence>
<dbReference type="Pfam" id="PF22665">
    <property type="entry name" value="WHD_DUF6293"/>
    <property type="match status" value="1"/>
</dbReference>
<accession>A0ABD5SAN3</accession>
<protein>
    <submittedName>
        <fullName evidence="4">DUF6293 family protein</fullName>
    </submittedName>
</protein>
<evidence type="ECO:0000259" key="3">
    <source>
        <dbReference type="Pfam" id="PF22665"/>
    </source>
</evidence>
<feature type="region of interest" description="Disordered" evidence="1">
    <location>
        <begin position="112"/>
        <end position="145"/>
    </location>
</feature>
<organism evidence="4 5">
    <name type="scientific">Halorubrum tibetense</name>
    <dbReference type="NCBI Taxonomy" id="175631"/>
    <lineage>
        <taxon>Archaea</taxon>
        <taxon>Methanobacteriati</taxon>
        <taxon>Methanobacteriota</taxon>
        <taxon>Stenosarchaea group</taxon>
        <taxon>Halobacteria</taxon>
        <taxon>Halobacteriales</taxon>
        <taxon>Haloferacaceae</taxon>
        <taxon>Halorubrum</taxon>
    </lineage>
</organism>
<evidence type="ECO:0000256" key="1">
    <source>
        <dbReference type="SAM" id="MobiDB-lite"/>
    </source>
</evidence>
<comment type="caution">
    <text evidence="4">The sequence shown here is derived from an EMBL/GenBank/DDBJ whole genome shotgun (WGS) entry which is preliminary data.</text>
</comment>
<dbReference type="InterPro" id="IPR046260">
    <property type="entry name" value="HFX_2341-like_N"/>
</dbReference>
<evidence type="ECO:0000259" key="2">
    <source>
        <dbReference type="Pfam" id="PF19810"/>
    </source>
</evidence>